<dbReference type="EMBL" id="VSSQ01000374">
    <property type="protein sequence ID" value="MPL92908.1"/>
    <property type="molecule type" value="Genomic_DNA"/>
</dbReference>
<name>A0A644VNF9_9ZZZZ</name>
<sequence length="451" mass="49283">MTACDTRGAPGQAQPRVVARALGHHAALGDHAQPLGAQAQRLDRVAGIQHDERGGAARRDAIALEPDDPGVARRHHLEAARHLGRRRHLRHMQPHEGHVEHVGGAQRIPRVEHAILAPADLDPLRQHLLDPGQAAPLREAVVAPLQHDVDQRVRDRRDARLGDQRQKLGHIVIVHRMHRGQVAADGPALQPGADDLIGQRLDVAAHRVVGLVAMQVDRQPAPGRDRAQIAHRGRALGHRAFEMRDAADHVDAHVERADQIFAPARGAVEPVLREGDQLQVEPVFHLFPNLQKRLNRAQRGVGGVDMRADRQKPHRGRPVTIGERALDHLLDRRLGAQLAPERDPLEQRARGVDPRRAIAERGIKVEMRVDEGRRHQAAGGVDHPACLGLDPADGGDGAALDADVRLPPVGQHAPLHQDVEAHLSPLLNGTISAAGTLARRDMTTSARIDRR</sequence>
<comment type="caution">
    <text evidence="1">The sequence shown here is derived from an EMBL/GenBank/DDBJ whole genome shotgun (WGS) entry which is preliminary data.</text>
</comment>
<dbReference type="AlphaFoldDB" id="A0A644VNF9"/>
<accession>A0A644VNF9</accession>
<proteinExistence type="predicted"/>
<protein>
    <submittedName>
        <fullName evidence="1">Uncharacterized protein</fullName>
    </submittedName>
</protein>
<organism evidence="1">
    <name type="scientific">bioreactor metagenome</name>
    <dbReference type="NCBI Taxonomy" id="1076179"/>
    <lineage>
        <taxon>unclassified sequences</taxon>
        <taxon>metagenomes</taxon>
        <taxon>ecological metagenomes</taxon>
    </lineage>
</organism>
<evidence type="ECO:0000313" key="1">
    <source>
        <dbReference type="EMBL" id="MPL92908.1"/>
    </source>
</evidence>
<gene>
    <name evidence="1" type="ORF">SDC9_39032</name>
</gene>
<reference evidence="1" key="1">
    <citation type="submission" date="2019-08" db="EMBL/GenBank/DDBJ databases">
        <authorList>
            <person name="Kucharzyk K."/>
            <person name="Murdoch R.W."/>
            <person name="Higgins S."/>
            <person name="Loffler F."/>
        </authorList>
    </citation>
    <scope>NUCLEOTIDE SEQUENCE</scope>
</reference>